<reference evidence="3" key="1">
    <citation type="submission" date="2021-01" db="EMBL/GenBank/DDBJ databases">
        <authorList>
            <person name="Corre E."/>
            <person name="Pelletier E."/>
            <person name="Niang G."/>
            <person name="Scheremetjew M."/>
            <person name="Finn R."/>
            <person name="Kale V."/>
            <person name="Holt S."/>
            <person name="Cochrane G."/>
            <person name="Meng A."/>
            <person name="Brown T."/>
            <person name="Cohen L."/>
        </authorList>
    </citation>
    <scope>NUCLEOTIDE SEQUENCE</scope>
    <source>
        <strain evidence="3">CCMP1594</strain>
    </source>
</reference>
<dbReference type="GO" id="GO:0071014">
    <property type="term" value="C:post-mRNA release spliceosomal complex"/>
    <property type="evidence" value="ECO:0007669"/>
    <property type="project" value="TreeGrafter"/>
</dbReference>
<name>A0A7S4CSV3_9EUGL</name>
<feature type="compositionally biased region" description="Basic and acidic residues" evidence="2">
    <location>
        <begin position="151"/>
        <end position="173"/>
    </location>
</feature>
<evidence type="ECO:0000256" key="2">
    <source>
        <dbReference type="SAM" id="MobiDB-lite"/>
    </source>
</evidence>
<dbReference type="PANTHER" id="PTHR12111:SF2">
    <property type="entry name" value="SPLICING FACTOR YJU2B-RELATED"/>
    <property type="match status" value="1"/>
</dbReference>
<gene>
    <name evidence="3" type="ORF">EGYM00163_LOCUS16613</name>
</gene>
<feature type="compositionally biased region" description="Basic and acidic residues" evidence="2">
    <location>
        <begin position="180"/>
        <end position="190"/>
    </location>
</feature>
<dbReference type="InterPro" id="IPR007590">
    <property type="entry name" value="Saf4/Yju2"/>
</dbReference>
<comment type="similarity">
    <text evidence="1">Belongs to the CWC16 family.</text>
</comment>
<feature type="region of interest" description="Disordered" evidence="2">
    <location>
        <begin position="133"/>
        <end position="190"/>
    </location>
</feature>
<dbReference type="GO" id="GO:0000398">
    <property type="term" value="P:mRNA splicing, via spliceosome"/>
    <property type="evidence" value="ECO:0007669"/>
    <property type="project" value="InterPro"/>
</dbReference>
<dbReference type="AlphaFoldDB" id="A0A7S4CSV3"/>
<dbReference type="GO" id="GO:0005684">
    <property type="term" value="C:U2-type spliceosomal complex"/>
    <property type="evidence" value="ECO:0007669"/>
    <property type="project" value="TreeGrafter"/>
</dbReference>
<sequence>MPKAIQESGAFNSTGGKYFPPEYFDSGAYKKESWHSYATGGGHPLADRARKWKSEGILIIRFEMPFNIWCNHCGELITMGIRFNAEKKRIGSFHSTSIYSFAMKCLFCSGQIVIETDPENRTYAVRSGGRMQTKEYDASDDPNTIALDSAEDVKRRQSDPMFRAEKQEEDAAKKQRLAPHLKELQKKKDLGSTSDYDAHKLLKRKFREQHGLFTDRQKEEEQARKRPRLLPEREEDRDAAKKVAFSHAPTSLADRLRKTKKKSQWDSLLF</sequence>
<dbReference type="EMBL" id="HBJA01047293">
    <property type="protein sequence ID" value="CAE0805487.1"/>
    <property type="molecule type" value="Transcribed_RNA"/>
</dbReference>
<accession>A0A7S4CSV3</accession>
<evidence type="ECO:0000313" key="3">
    <source>
        <dbReference type="EMBL" id="CAE0805487.1"/>
    </source>
</evidence>
<dbReference type="Pfam" id="PF04502">
    <property type="entry name" value="Saf4_Yju2"/>
    <property type="match status" value="1"/>
</dbReference>
<protein>
    <submittedName>
        <fullName evidence="3">Uncharacterized protein</fullName>
    </submittedName>
</protein>
<evidence type="ECO:0000256" key="1">
    <source>
        <dbReference type="ARBA" id="ARBA00005595"/>
    </source>
</evidence>
<proteinExistence type="inferred from homology"/>
<feature type="compositionally biased region" description="Basic and acidic residues" evidence="2">
    <location>
        <begin position="208"/>
        <end position="241"/>
    </location>
</feature>
<feature type="region of interest" description="Disordered" evidence="2">
    <location>
        <begin position="208"/>
        <end position="247"/>
    </location>
</feature>
<dbReference type="PANTHER" id="PTHR12111">
    <property type="entry name" value="SPLICING FACTOR YJU2"/>
    <property type="match status" value="1"/>
</dbReference>
<organism evidence="3">
    <name type="scientific">Eutreptiella gymnastica</name>
    <dbReference type="NCBI Taxonomy" id="73025"/>
    <lineage>
        <taxon>Eukaryota</taxon>
        <taxon>Discoba</taxon>
        <taxon>Euglenozoa</taxon>
        <taxon>Euglenida</taxon>
        <taxon>Spirocuta</taxon>
        <taxon>Euglenophyceae</taxon>
        <taxon>Eutreptiales</taxon>
        <taxon>Eutreptiaceae</taxon>
        <taxon>Eutreptiella</taxon>
    </lineage>
</organism>